<dbReference type="EMBL" id="KR006935">
    <property type="protein sequence ID" value="AKG49771.1"/>
    <property type="molecule type" value="Genomic_DNA"/>
</dbReference>
<keyword evidence="9" id="KW-0520">NAD</keyword>
<evidence type="ECO:0000313" key="10">
    <source>
        <dbReference type="EMBL" id="AKG49771.1"/>
    </source>
</evidence>
<dbReference type="EC" id="7.1.1.2" evidence="9"/>
<accession>A0A0F7CS01</accession>
<keyword evidence="9" id="KW-0679">Respiratory chain</keyword>
<dbReference type="InterPro" id="IPR038430">
    <property type="entry name" value="NDAH_ubi_oxred_su3_sf"/>
</dbReference>
<evidence type="ECO:0000256" key="9">
    <source>
        <dbReference type="RuleBase" id="RU003640"/>
    </source>
</evidence>
<keyword evidence="9" id="KW-0249">Electron transport</keyword>
<evidence type="ECO:0000256" key="1">
    <source>
        <dbReference type="ARBA" id="ARBA00004370"/>
    </source>
</evidence>
<dbReference type="Gene3D" id="1.20.58.1610">
    <property type="entry name" value="NADH:ubiquinone/plastoquinone oxidoreductase, chain 3"/>
    <property type="match status" value="1"/>
</dbReference>
<evidence type="ECO:0000256" key="8">
    <source>
        <dbReference type="ARBA" id="ARBA00049551"/>
    </source>
</evidence>
<comment type="subcellular location">
    <subcellularLocation>
        <location evidence="1">Membrane</location>
    </subcellularLocation>
    <subcellularLocation>
        <location evidence="9">Mitochondrion membrane</location>
        <topology evidence="9">Multi-pass membrane protein</topology>
    </subcellularLocation>
</comment>
<name>A0A0F7CS01_9TREM</name>
<keyword evidence="7 9" id="KW-0472">Membrane</keyword>
<dbReference type="GO" id="GO:0008137">
    <property type="term" value="F:NADH dehydrogenase (ubiquinone) activity"/>
    <property type="evidence" value="ECO:0007669"/>
    <property type="project" value="UniProtKB-UniRule"/>
</dbReference>
<evidence type="ECO:0000256" key="3">
    <source>
        <dbReference type="ARBA" id="ARBA00021007"/>
    </source>
</evidence>
<geneLocation type="mitochondrion" evidence="10"/>
<evidence type="ECO:0000256" key="4">
    <source>
        <dbReference type="ARBA" id="ARBA00022448"/>
    </source>
</evidence>
<dbReference type="AlphaFoldDB" id="A0A0F7CS01"/>
<gene>
    <name evidence="10" type="primary">nad3</name>
</gene>
<comment type="similarity">
    <text evidence="2 9">Belongs to the complex I subunit 3 family.</text>
</comment>
<dbReference type="GO" id="GO:0031966">
    <property type="term" value="C:mitochondrial membrane"/>
    <property type="evidence" value="ECO:0007669"/>
    <property type="project" value="UniProtKB-SubCell"/>
</dbReference>
<reference evidence="10" key="1">
    <citation type="submission" date="2015-03" db="EMBL/GenBank/DDBJ databases">
        <title>Complete mitochondrial genome sequence of Ogmocotyle sp. in Xiangtan County, Hunan Province, China.</title>
        <authorList>
            <person name="Ma J."/>
            <person name="He J.J."/>
            <person name="Zhu X.Q."/>
        </authorList>
    </citation>
    <scope>NUCLEOTIDE SEQUENCE</scope>
    <source>
        <strain evidence="10">OHJ</strain>
    </source>
</reference>
<evidence type="ECO:0000256" key="2">
    <source>
        <dbReference type="ARBA" id="ARBA00008472"/>
    </source>
</evidence>
<dbReference type="InterPro" id="IPR000440">
    <property type="entry name" value="NADH_UbQ/plastoQ_OxRdtase_su3"/>
</dbReference>
<dbReference type="Pfam" id="PF00507">
    <property type="entry name" value="Oxidored_q4"/>
    <property type="match status" value="1"/>
</dbReference>
<keyword evidence="9" id="KW-0830">Ubiquinone</keyword>
<keyword evidence="6 9" id="KW-1133">Transmembrane helix</keyword>
<keyword evidence="5 9" id="KW-0812">Transmembrane</keyword>
<feature type="transmembrane region" description="Helical" evidence="9">
    <location>
        <begin position="7"/>
        <end position="26"/>
    </location>
</feature>
<keyword evidence="9" id="KW-1278">Translocase</keyword>
<keyword evidence="9 10" id="KW-0496">Mitochondrion</keyword>
<feature type="transmembrane region" description="Helical" evidence="9">
    <location>
        <begin position="57"/>
        <end position="80"/>
    </location>
</feature>
<evidence type="ECO:0000256" key="7">
    <source>
        <dbReference type="ARBA" id="ARBA00023136"/>
    </source>
</evidence>
<evidence type="ECO:0000256" key="6">
    <source>
        <dbReference type="ARBA" id="ARBA00022989"/>
    </source>
</evidence>
<keyword evidence="4 9" id="KW-0813">Transport</keyword>
<organism evidence="10">
    <name type="scientific">Ogmocotyle sp. JM-2015</name>
    <dbReference type="NCBI Taxonomy" id="1651255"/>
    <lineage>
        <taxon>Eukaryota</taxon>
        <taxon>Metazoa</taxon>
        <taxon>Spiralia</taxon>
        <taxon>Lophotrochozoa</taxon>
        <taxon>Platyhelminthes</taxon>
        <taxon>Trematoda</taxon>
        <taxon>Digenea</taxon>
        <taxon>Plagiorchiida</taxon>
        <taxon>Pronocephalata</taxon>
        <taxon>Pronocephaloidea</taxon>
        <taxon>Notocotylidae</taxon>
        <taxon>Ogmocotyle</taxon>
    </lineage>
</organism>
<protein>
    <recommendedName>
        <fullName evidence="3 9">NADH-ubiquinone oxidoreductase chain 3</fullName>
        <ecNumber evidence="9">7.1.1.2</ecNumber>
    </recommendedName>
</protein>
<comment type="function">
    <text evidence="9">Core subunit of the mitochondrial membrane respiratory chain NADH dehydrogenase (Complex I) which catalyzes electron transfer from NADH through the respiratory chain, using ubiquinone as an electron acceptor. Essential for the catalytic activity of complex I.</text>
</comment>
<feature type="transmembrane region" description="Helical" evidence="9">
    <location>
        <begin position="92"/>
        <end position="110"/>
    </location>
</feature>
<comment type="catalytic activity">
    <reaction evidence="8 9">
        <text>a ubiquinone + NADH + 5 H(+)(in) = a ubiquinol + NAD(+) + 4 H(+)(out)</text>
        <dbReference type="Rhea" id="RHEA:29091"/>
        <dbReference type="Rhea" id="RHEA-COMP:9565"/>
        <dbReference type="Rhea" id="RHEA-COMP:9566"/>
        <dbReference type="ChEBI" id="CHEBI:15378"/>
        <dbReference type="ChEBI" id="CHEBI:16389"/>
        <dbReference type="ChEBI" id="CHEBI:17976"/>
        <dbReference type="ChEBI" id="CHEBI:57540"/>
        <dbReference type="ChEBI" id="CHEBI:57945"/>
        <dbReference type="EC" id="7.1.1.2"/>
    </reaction>
</comment>
<proteinExistence type="inferred from homology"/>
<sequence>MYIVLSCLGIFFLVLLMILGFHLFIWNMDYWYSVNGVRVWVSSYECGFLSQRVVENYFSYTYFVLLVFFVVFDLEISLLLNFPLQGMLYKNLGYYVFFLVSVRVGFGVEINKGYVGWGY</sequence>
<evidence type="ECO:0000256" key="5">
    <source>
        <dbReference type="ARBA" id="ARBA00022692"/>
    </source>
</evidence>